<keyword evidence="1" id="KW-0539">Nucleus</keyword>
<reference evidence="4" key="1">
    <citation type="journal article" date="2023" name="Mol. Phylogenet. Evol.">
        <title>Genome-scale phylogeny and comparative genomics of the fungal order Sordariales.</title>
        <authorList>
            <person name="Hensen N."/>
            <person name="Bonometti L."/>
            <person name="Westerberg I."/>
            <person name="Brannstrom I.O."/>
            <person name="Guillou S."/>
            <person name="Cros-Aarteil S."/>
            <person name="Calhoun S."/>
            <person name="Haridas S."/>
            <person name="Kuo A."/>
            <person name="Mondo S."/>
            <person name="Pangilinan J."/>
            <person name="Riley R."/>
            <person name="LaButti K."/>
            <person name="Andreopoulos B."/>
            <person name="Lipzen A."/>
            <person name="Chen C."/>
            <person name="Yan M."/>
            <person name="Daum C."/>
            <person name="Ng V."/>
            <person name="Clum A."/>
            <person name="Steindorff A."/>
            <person name="Ohm R.A."/>
            <person name="Martin F."/>
            <person name="Silar P."/>
            <person name="Natvig D.O."/>
            <person name="Lalanne C."/>
            <person name="Gautier V."/>
            <person name="Ament-Velasquez S.L."/>
            <person name="Kruys A."/>
            <person name="Hutchinson M.I."/>
            <person name="Powell A.J."/>
            <person name="Barry K."/>
            <person name="Miller A.N."/>
            <person name="Grigoriev I.V."/>
            <person name="Debuchy R."/>
            <person name="Gladieux P."/>
            <person name="Hiltunen Thoren M."/>
            <person name="Johannesson H."/>
        </authorList>
    </citation>
    <scope>NUCLEOTIDE SEQUENCE</scope>
    <source>
        <strain evidence="4">PSN293</strain>
    </source>
</reference>
<evidence type="ECO:0000256" key="1">
    <source>
        <dbReference type="ARBA" id="ARBA00023242"/>
    </source>
</evidence>
<feature type="region of interest" description="Disordered" evidence="2">
    <location>
        <begin position="39"/>
        <end position="94"/>
    </location>
</feature>
<dbReference type="SMART" id="SM00066">
    <property type="entry name" value="GAL4"/>
    <property type="match status" value="1"/>
</dbReference>
<feature type="domain" description="Zn(2)-C6 fungal-type" evidence="3">
    <location>
        <begin position="10"/>
        <end position="43"/>
    </location>
</feature>
<dbReference type="PROSITE" id="PS00463">
    <property type="entry name" value="ZN2_CY6_FUNGAL_1"/>
    <property type="match status" value="1"/>
</dbReference>
<dbReference type="GO" id="GO:0000981">
    <property type="term" value="F:DNA-binding transcription factor activity, RNA polymerase II-specific"/>
    <property type="evidence" value="ECO:0007669"/>
    <property type="project" value="InterPro"/>
</dbReference>
<accession>A0AAN7B967</accession>
<dbReference type="InterPro" id="IPR036864">
    <property type="entry name" value="Zn2-C6_fun-type_DNA-bd_sf"/>
</dbReference>
<feature type="compositionally biased region" description="Low complexity" evidence="2">
    <location>
        <begin position="174"/>
        <end position="188"/>
    </location>
</feature>
<dbReference type="Gene3D" id="4.10.240.10">
    <property type="entry name" value="Zn(2)-C6 fungal-type DNA-binding domain"/>
    <property type="match status" value="1"/>
</dbReference>
<evidence type="ECO:0000313" key="5">
    <source>
        <dbReference type="Proteomes" id="UP001301769"/>
    </source>
</evidence>
<dbReference type="InterPro" id="IPR001138">
    <property type="entry name" value="Zn2Cys6_DnaBD"/>
</dbReference>
<comment type="caution">
    <text evidence="4">The sequence shown here is derived from an EMBL/GenBank/DDBJ whole genome shotgun (WGS) entry which is preliminary data.</text>
</comment>
<dbReference type="Proteomes" id="UP001301769">
    <property type="component" value="Unassembled WGS sequence"/>
</dbReference>
<sequence length="409" mass="44894">MTPSGQVRDACDRCHSIKTRCERIVGDQLGCQRCTRLGKPCSYSPPGQTGRPPGGRKRKEPDGGAPEGPDRSFQQSSRSPERFDDPGNINVVPCATRTALPSPDVSEPAIFLDSVLHLTPPEPGQYDVSFGMQDFAMSPWRSYAPDIMSPSDITMETQNETNPMYPPPPPSHAPPQAAMQPYPPEQQASSRNQYKATASPSDTTHMQLMQLANLQSRLLVLGKSVAEASDSRSSIEEVLIVSESFITSFQTIEPLCYRLPVRNTNTMTPTQQQKETKTSQTAIFLVSNCYLNLIDIFETLVAQLQHERDFGEATEDRGRPPQQTLVSIGSTGLSLSRQAAAEVHLHLVFRMFDRLAVSLGARGDSTDTSDGDKMAQSIAGLAGRAVRDLATLEERISDRRGKAKFVIEE</sequence>
<proteinExistence type="predicted"/>
<gene>
    <name evidence="4" type="ORF">QBC37DRAFT_414776</name>
</gene>
<dbReference type="PANTHER" id="PTHR31668">
    <property type="entry name" value="GLUCOSE TRANSPORT TRANSCRIPTION REGULATOR RGT1-RELATED-RELATED"/>
    <property type="match status" value="1"/>
</dbReference>
<dbReference type="CDD" id="cd00067">
    <property type="entry name" value="GAL4"/>
    <property type="match status" value="1"/>
</dbReference>
<evidence type="ECO:0000256" key="2">
    <source>
        <dbReference type="SAM" id="MobiDB-lite"/>
    </source>
</evidence>
<evidence type="ECO:0000313" key="4">
    <source>
        <dbReference type="EMBL" id="KAK4217296.1"/>
    </source>
</evidence>
<dbReference type="SUPFAM" id="SSF57701">
    <property type="entry name" value="Zn2/Cys6 DNA-binding domain"/>
    <property type="match status" value="1"/>
</dbReference>
<dbReference type="InterPro" id="IPR050797">
    <property type="entry name" value="Carb_Metab_Trans_Reg"/>
</dbReference>
<feature type="compositionally biased region" description="Polar residues" evidence="2">
    <location>
        <begin position="153"/>
        <end position="162"/>
    </location>
</feature>
<feature type="compositionally biased region" description="Polar residues" evidence="2">
    <location>
        <begin position="189"/>
        <end position="201"/>
    </location>
</feature>
<dbReference type="Pfam" id="PF00172">
    <property type="entry name" value="Zn_clus"/>
    <property type="match status" value="1"/>
</dbReference>
<dbReference type="GO" id="GO:0008270">
    <property type="term" value="F:zinc ion binding"/>
    <property type="evidence" value="ECO:0007669"/>
    <property type="project" value="InterPro"/>
</dbReference>
<keyword evidence="5" id="KW-1185">Reference proteome</keyword>
<protein>
    <recommendedName>
        <fullName evidence="3">Zn(2)-C6 fungal-type domain-containing protein</fullName>
    </recommendedName>
</protein>
<evidence type="ECO:0000259" key="3">
    <source>
        <dbReference type="PROSITE" id="PS50048"/>
    </source>
</evidence>
<name>A0AAN7B967_9PEZI</name>
<dbReference type="EMBL" id="MU858060">
    <property type="protein sequence ID" value="KAK4217296.1"/>
    <property type="molecule type" value="Genomic_DNA"/>
</dbReference>
<organism evidence="4 5">
    <name type="scientific">Rhypophila decipiens</name>
    <dbReference type="NCBI Taxonomy" id="261697"/>
    <lineage>
        <taxon>Eukaryota</taxon>
        <taxon>Fungi</taxon>
        <taxon>Dikarya</taxon>
        <taxon>Ascomycota</taxon>
        <taxon>Pezizomycotina</taxon>
        <taxon>Sordariomycetes</taxon>
        <taxon>Sordariomycetidae</taxon>
        <taxon>Sordariales</taxon>
        <taxon>Naviculisporaceae</taxon>
        <taxon>Rhypophila</taxon>
    </lineage>
</organism>
<feature type="region of interest" description="Disordered" evidence="2">
    <location>
        <begin position="153"/>
        <end position="201"/>
    </location>
</feature>
<dbReference type="AlphaFoldDB" id="A0AAN7B967"/>
<feature type="compositionally biased region" description="Pro residues" evidence="2">
    <location>
        <begin position="164"/>
        <end position="173"/>
    </location>
</feature>
<reference evidence="4" key="2">
    <citation type="submission" date="2023-05" db="EMBL/GenBank/DDBJ databases">
        <authorList>
            <consortium name="Lawrence Berkeley National Laboratory"/>
            <person name="Steindorff A."/>
            <person name="Hensen N."/>
            <person name="Bonometti L."/>
            <person name="Westerberg I."/>
            <person name="Brannstrom I.O."/>
            <person name="Guillou S."/>
            <person name="Cros-Aarteil S."/>
            <person name="Calhoun S."/>
            <person name="Haridas S."/>
            <person name="Kuo A."/>
            <person name="Mondo S."/>
            <person name="Pangilinan J."/>
            <person name="Riley R."/>
            <person name="Labutti K."/>
            <person name="Andreopoulos B."/>
            <person name="Lipzen A."/>
            <person name="Chen C."/>
            <person name="Yanf M."/>
            <person name="Daum C."/>
            <person name="Ng V."/>
            <person name="Clum A."/>
            <person name="Ohm R."/>
            <person name="Martin F."/>
            <person name="Silar P."/>
            <person name="Natvig D."/>
            <person name="Lalanne C."/>
            <person name="Gautier V."/>
            <person name="Ament-Velasquez S.L."/>
            <person name="Kruys A."/>
            <person name="Hutchinson M.I."/>
            <person name="Powell A.J."/>
            <person name="Barry K."/>
            <person name="Miller A.N."/>
            <person name="Grigoriev I.V."/>
            <person name="Debuchy R."/>
            <person name="Gladieux P."/>
            <person name="Thoren M.H."/>
            <person name="Johannesson H."/>
        </authorList>
    </citation>
    <scope>NUCLEOTIDE SEQUENCE</scope>
    <source>
        <strain evidence="4">PSN293</strain>
    </source>
</reference>
<dbReference type="PROSITE" id="PS50048">
    <property type="entry name" value="ZN2_CY6_FUNGAL_2"/>
    <property type="match status" value="1"/>
</dbReference>